<dbReference type="PANTHER" id="PTHR46060:SF1">
    <property type="entry name" value="MARINER MOS1 TRANSPOSASE-LIKE PROTEIN"/>
    <property type="match status" value="1"/>
</dbReference>
<dbReference type="PANTHER" id="PTHR46060">
    <property type="entry name" value="MARINER MOS1 TRANSPOSASE-LIKE PROTEIN"/>
    <property type="match status" value="1"/>
</dbReference>
<gene>
    <name evidence="1" type="ORF">OESDEN_22699</name>
</gene>
<sequence length="280" mass="32117">MEVLFVPDRKHIRHERRLQPQTKRKIGQTYEDGFELLKQTVNQDPFQGTRDLAVTLGTTHTSLETGLKSLGLVKKLGRFVPHRLGQLDCDRHVDACTSLFTLYKNTNWLSHLITRGEKRIFFSKLHRKAQRIGIGEQAQDVPKQDLHPKKVSVWWNIYGVVHWQLLYDGALITANLYVQQLRALKAVDIQLLIDGLHVISEGVMTDLLEGNVLWRRCTWTRSSARPEYRLPPALIEELSQELGTVMPPTYSRPLWDIANVKGMCGSERYQVLFALAIISA</sequence>
<dbReference type="InterPro" id="IPR001888">
    <property type="entry name" value="Transposase_1"/>
</dbReference>
<organism evidence="1 2">
    <name type="scientific">Oesophagostomum dentatum</name>
    <name type="common">Nodular worm</name>
    <dbReference type="NCBI Taxonomy" id="61180"/>
    <lineage>
        <taxon>Eukaryota</taxon>
        <taxon>Metazoa</taxon>
        <taxon>Ecdysozoa</taxon>
        <taxon>Nematoda</taxon>
        <taxon>Chromadorea</taxon>
        <taxon>Rhabditida</taxon>
        <taxon>Rhabditina</taxon>
        <taxon>Rhabditomorpha</taxon>
        <taxon>Strongyloidea</taxon>
        <taxon>Strongylidae</taxon>
        <taxon>Oesophagostomum</taxon>
    </lineage>
</organism>
<name>A0A0B1S1D4_OESDE</name>
<dbReference type="Proteomes" id="UP000053660">
    <property type="component" value="Unassembled WGS sequence"/>
</dbReference>
<dbReference type="InterPro" id="IPR036397">
    <property type="entry name" value="RNaseH_sf"/>
</dbReference>
<dbReference type="OrthoDB" id="5863303at2759"/>
<evidence type="ECO:0000313" key="1">
    <source>
        <dbReference type="EMBL" id="KHJ77681.1"/>
    </source>
</evidence>
<dbReference type="GO" id="GO:0003676">
    <property type="term" value="F:nucleic acid binding"/>
    <property type="evidence" value="ECO:0007669"/>
    <property type="project" value="InterPro"/>
</dbReference>
<keyword evidence="2" id="KW-1185">Reference proteome</keyword>
<dbReference type="InterPro" id="IPR052709">
    <property type="entry name" value="Transposase-MT_Hybrid"/>
</dbReference>
<dbReference type="Gene3D" id="3.30.420.10">
    <property type="entry name" value="Ribonuclease H-like superfamily/Ribonuclease H"/>
    <property type="match status" value="1"/>
</dbReference>
<dbReference type="EMBL" id="KN610522">
    <property type="protein sequence ID" value="KHJ77681.1"/>
    <property type="molecule type" value="Genomic_DNA"/>
</dbReference>
<protein>
    <submittedName>
        <fullName evidence="1">Transposase</fullName>
    </submittedName>
</protein>
<proteinExistence type="predicted"/>
<accession>A0A0B1S1D4</accession>
<dbReference type="Pfam" id="PF01359">
    <property type="entry name" value="Transposase_1"/>
    <property type="match status" value="1"/>
</dbReference>
<dbReference type="AlphaFoldDB" id="A0A0B1S1D4"/>
<evidence type="ECO:0000313" key="2">
    <source>
        <dbReference type="Proteomes" id="UP000053660"/>
    </source>
</evidence>
<reference evidence="1 2" key="1">
    <citation type="submission" date="2014-03" db="EMBL/GenBank/DDBJ databases">
        <title>Draft genome of the hookworm Oesophagostomum dentatum.</title>
        <authorList>
            <person name="Mitreva M."/>
        </authorList>
    </citation>
    <scope>NUCLEOTIDE SEQUENCE [LARGE SCALE GENOMIC DNA]</scope>
    <source>
        <strain evidence="1 2">OD-Hann</strain>
    </source>
</reference>